<keyword evidence="1" id="KW-0812">Transmembrane</keyword>
<dbReference type="InterPro" id="IPR021205">
    <property type="entry name" value="Lanti_perm_SpaE/MutE/EpiE-like"/>
</dbReference>
<feature type="transmembrane region" description="Helical" evidence="1">
    <location>
        <begin position="20"/>
        <end position="39"/>
    </location>
</feature>
<dbReference type="EMBL" id="JAPZED010000015">
    <property type="protein sequence ID" value="MCZ7694854.1"/>
    <property type="molecule type" value="Genomic_DNA"/>
</dbReference>
<evidence type="ECO:0000256" key="1">
    <source>
        <dbReference type="SAM" id="Phobius"/>
    </source>
</evidence>
<dbReference type="NCBIfam" id="TIGR03732">
    <property type="entry name" value="lanti_perm_MutE"/>
    <property type="match status" value="1"/>
</dbReference>
<keyword evidence="1" id="KW-1133">Transmembrane helix</keyword>
<feature type="transmembrane region" description="Helical" evidence="1">
    <location>
        <begin position="136"/>
        <end position="158"/>
    </location>
</feature>
<proteinExistence type="predicted"/>
<dbReference type="Pfam" id="PF12730">
    <property type="entry name" value="ABC2_membrane_4"/>
    <property type="match status" value="1"/>
</dbReference>
<feature type="transmembrane region" description="Helical" evidence="1">
    <location>
        <begin position="170"/>
        <end position="193"/>
    </location>
</feature>
<reference evidence="2" key="1">
    <citation type="submission" date="2022-12" db="EMBL/GenBank/DDBJ databases">
        <title>Genome of R. gnavus strain RSHDN_123.</title>
        <authorList>
            <person name="Abdugheni R."/>
        </authorList>
    </citation>
    <scope>NUCLEOTIDE SEQUENCE</scope>
    <source>
        <strain evidence="2">RSHDN_123</strain>
    </source>
</reference>
<evidence type="ECO:0000313" key="2">
    <source>
        <dbReference type="EMBL" id="MCZ7694854.1"/>
    </source>
</evidence>
<comment type="caution">
    <text evidence="2">The sequence shown here is derived from an EMBL/GenBank/DDBJ whole genome shotgun (WGS) entry which is preliminary data.</text>
</comment>
<sequence length="256" mass="29097">MSGFKSEILKYKRTFIKKLIVFIPVFFAVYALAVQATMMNNPLSHTQSWSWESLLGLVFNWWSFLFLPIGFALFATLVAIQEKKAGNYRVLRMQNKSIMKIWFYKELGMAFYSLMSHLVLVVVIIIVGVVSGNGKIPFFEISVASLVCWFTSLTLIPIQLWAATWKGMPFSMGIGFIGMIIGVLTAPKSFWIIVPWSWATRLMCPLIGVHPNGAFLTKEDLLMDSSVIPVGIFVSLVFFIVVTVLTAKWFERREIQ</sequence>
<dbReference type="CDD" id="cd21807">
    <property type="entry name" value="ABC-2_lan_permease_MutE_EpiE-like"/>
    <property type="match status" value="1"/>
</dbReference>
<protein>
    <submittedName>
        <fullName evidence="2">Lantibiotic immunity ABC transporter MutE/EpiE family permease subunit</fullName>
    </submittedName>
</protein>
<gene>
    <name evidence="2" type="ORF">O8D18_12555</name>
</gene>
<feature type="transmembrane region" description="Helical" evidence="1">
    <location>
        <begin position="227"/>
        <end position="250"/>
    </location>
</feature>
<evidence type="ECO:0000313" key="3">
    <source>
        <dbReference type="Proteomes" id="UP001148455"/>
    </source>
</evidence>
<keyword evidence="1" id="KW-0472">Membrane</keyword>
<accession>A0A9X3KD32</accession>
<dbReference type="Proteomes" id="UP001148455">
    <property type="component" value="Unassembled WGS sequence"/>
</dbReference>
<feature type="transmembrane region" description="Helical" evidence="1">
    <location>
        <begin position="101"/>
        <end position="130"/>
    </location>
</feature>
<dbReference type="AlphaFoldDB" id="A0A9X3KD32"/>
<dbReference type="RefSeq" id="WP_269762951.1">
    <property type="nucleotide sequence ID" value="NZ_JAPZEC010000014.1"/>
</dbReference>
<name>A0A9X3KD32_MEDGN</name>
<feature type="transmembrane region" description="Helical" evidence="1">
    <location>
        <begin position="59"/>
        <end position="80"/>
    </location>
</feature>
<organism evidence="2 3">
    <name type="scientific">Mediterraneibacter gnavus</name>
    <name type="common">Ruminococcus gnavus</name>
    <dbReference type="NCBI Taxonomy" id="33038"/>
    <lineage>
        <taxon>Bacteria</taxon>
        <taxon>Bacillati</taxon>
        <taxon>Bacillota</taxon>
        <taxon>Clostridia</taxon>
        <taxon>Lachnospirales</taxon>
        <taxon>Lachnospiraceae</taxon>
        <taxon>Mediterraneibacter</taxon>
    </lineage>
</organism>